<feature type="compositionally biased region" description="Basic and acidic residues" evidence="4">
    <location>
        <begin position="434"/>
        <end position="447"/>
    </location>
</feature>
<name>A0ABY5JUT5_9BACI</name>
<proteinExistence type="predicted"/>
<dbReference type="SUPFAM" id="SSF51126">
    <property type="entry name" value="Pectin lyase-like"/>
    <property type="match status" value="1"/>
</dbReference>
<feature type="domain" description="Carbohydrate-binding/sugar hydrolysis" evidence="5">
    <location>
        <begin position="67"/>
        <end position="232"/>
    </location>
</feature>
<gene>
    <name evidence="6" type="ORF">NP439_05345</name>
</gene>
<dbReference type="InterPro" id="IPR006633">
    <property type="entry name" value="Carb-bd_sugar_hydrolysis-dom"/>
</dbReference>
<dbReference type="InterPro" id="IPR012334">
    <property type="entry name" value="Pectin_lyas_fold"/>
</dbReference>
<dbReference type="Gene3D" id="2.160.20.10">
    <property type="entry name" value="Single-stranded right-handed beta-helix, Pectin lyase-like"/>
    <property type="match status" value="1"/>
</dbReference>
<sequence length="447" mass="49873">MNRMSVFIIASCAAFGVLFALYSLSFTHQAIYVAVDGSDQNEGTLERPFQTIAKASLEAEAGTTVYIREGTYKEPLVVQHSGTKYKPITFQAYQGEKVIVDGENLNDSEGDRALVVLEDKNYINIEGLTIKNVTTDTIDETVMGFFISGSSSHITVRDNIIKEIKTWHEEGNGHGIAVYGTGSMRDINIIDNIVEDLKLGTSESVVLNGDIDGFTIEGNKVQYSDNIGIDLIGYEGVANNPSADYVRNGIVQNNTVHHVSSFTNPAYNGEYSAAAIYVDGGKDILIKENELYENDIGIEATSEHSGKYAENIQMIDNLISNNYYIGIAIGGYDEERGGTRNTLITNNTLYQNDTKHLKGGQLLVQYNVHDNEIRGNKFTASPSRIFIANFFRKNRDNRLIEKIFYSEQSEEAIWIWEDEEYRSFSAFREASGSSDEKSPYIDTRKEE</sequence>
<keyword evidence="3" id="KW-0732">Signal</keyword>
<dbReference type="PANTHER" id="PTHR40088:SF2">
    <property type="entry name" value="SECRETED SUGAR HYDROLASE"/>
    <property type="match status" value="1"/>
</dbReference>
<reference evidence="6" key="1">
    <citation type="submission" date="2022-07" db="EMBL/GenBank/DDBJ databases">
        <title>FELIX.</title>
        <authorList>
            <person name="Wan K.H."/>
            <person name="Park S."/>
            <person name="Lawrence Q."/>
            <person name="Eichenberger J.P."/>
            <person name="Booth B.W."/>
            <person name="Piaggio A.J."/>
            <person name="Chandler J.C."/>
            <person name="Franklin A.B."/>
            <person name="Celniker S.E."/>
        </authorList>
    </citation>
    <scope>NUCLEOTIDE SEQUENCE</scope>
    <source>
        <strain evidence="6">QA-1986 374</strain>
    </source>
</reference>
<dbReference type="SMART" id="SM00722">
    <property type="entry name" value="CASH"/>
    <property type="match status" value="1"/>
</dbReference>
<evidence type="ECO:0000256" key="4">
    <source>
        <dbReference type="SAM" id="MobiDB-lite"/>
    </source>
</evidence>
<protein>
    <submittedName>
        <fullName evidence="6">DUF1565 domain-containing protein</fullName>
    </submittedName>
</protein>
<organism evidence="6 7">
    <name type="scientific">Oceanobacillus jeddahense</name>
    <dbReference type="NCBI Taxonomy" id="1462527"/>
    <lineage>
        <taxon>Bacteria</taxon>
        <taxon>Bacillati</taxon>
        <taxon>Bacillota</taxon>
        <taxon>Bacilli</taxon>
        <taxon>Bacillales</taxon>
        <taxon>Bacillaceae</taxon>
        <taxon>Oceanobacillus</taxon>
    </lineage>
</organism>
<accession>A0ABY5JUT5</accession>
<keyword evidence="2" id="KW-0964">Secreted</keyword>
<dbReference type="InterPro" id="IPR006626">
    <property type="entry name" value="PbH1"/>
</dbReference>
<evidence type="ECO:0000256" key="1">
    <source>
        <dbReference type="ARBA" id="ARBA00004613"/>
    </source>
</evidence>
<dbReference type="InterPro" id="IPR011459">
    <property type="entry name" value="DUF1565"/>
</dbReference>
<keyword evidence="7" id="KW-1185">Reference proteome</keyword>
<dbReference type="Pfam" id="PF07602">
    <property type="entry name" value="DUF1565"/>
    <property type="match status" value="1"/>
</dbReference>
<dbReference type="PANTHER" id="PTHR40088">
    <property type="entry name" value="PECTATE LYASE (EUROFUNG)"/>
    <property type="match status" value="1"/>
</dbReference>
<feature type="region of interest" description="Disordered" evidence="4">
    <location>
        <begin position="427"/>
        <end position="447"/>
    </location>
</feature>
<evidence type="ECO:0000256" key="2">
    <source>
        <dbReference type="ARBA" id="ARBA00022525"/>
    </source>
</evidence>
<dbReference type="EMBL" id="CP101914">
    <property type="protein sequence ID" value="UUI04112.1"/>
    <property type="molecule type" value="Genomic_DNA"/>
</dbReference>
<dbReference type="InterPro" id="IPR052052">
    <property type="entry name" value="Polysaccharide_Lyase_9"/>
</dbReference>
<comment type="subcellular location">
    <subcellularLocation>
        <location evidence="1">Secreted</location>
    </subcellularLocation>
</comment>
<dbReference type="RefSeq" id="WP_256709096.1">
    <property type="nucleotide sequence ID" value="NZ_CP101914.1"/>
</dbReference>
<dbReference type="InterPro" id="IPR011050">
    <property type="entry name" value="Pectin_lyase_fold/virulence"/>
</dbReference>
<evidence type="ECO:0000313" key="7">
    <source>
        <dbReference type="Proteomes" id="UP001059773"/>
    </source>
</evidence>
<dbReference type="SMART" id="SM00710">
    <property type="entry name" value="PbH1"/>
    <property type="match status" value="6"/>
</dbReference>
<evidence type="ECO:0000256" key="3">
    <source>
        <dbReference type="ARBA" id="ARBA00022729"/>
    </source>
</evidence>
<evidence type="ECO:0000259" key="5">
    <source>
        <dbReference type="SMART" id="SM00722"/>
    </source>
</evidence>
<evidence type="ECO:0000313" key="6">
    <source>
        <dbReference type="EMBL" id="UUI04112.1"/>
    </source>
</evidence>
<dbReference type="Proteomes" id="UP001059773">
    <property type="component" value="Chromosome"/>
</dbReference>